<keyword evidence="6" id="KW-0809">Transit peptide</keyword>
<keyword evidence="5" id="KW-0999">Mitochondrion inner membrane</keyword>
<dbReference type="FunFam" id="4.10.81.10:FF:000001">
    <property type="entry name" value="Cytochrome c oxidase subunit 8B, mitochondrial"/>
    <property type="match status" value="1"/>
</dbReference>
<dbReference type="CDD" id="cd00930">
    <property type="entry name" value="Cyt_c_Oxidase_VIII"/>
    <property type="match status" value="1"/>
</dbReference>
<comment type="pathway">
    <text evidence="2">Energy metabolism; oxidative phosphorylation.</text>
</comment>
<dbReference type="GO" id="GO:0006123">
    <property type="term" value="P:mitochondrial electron transport, cytochrome c to oxygen"/>
    <property type="evidence" value="ECO:0007669"/>
    <property type="project" value="InterPro"/>
</dbReference>
<dbReference type="Proteomes" id="UP000694389">
    <property type="component" value="Unassembled WGS sequence"/>
</dbReference>
<evidence type="ECO:0000256" key="5">
    <source>
        <dbReference type="ARBA" id="ARBA00022792"/>
    </source>
</evidence>
<keyword evidence="8" id="KW-0496">Mitochondrion</keyword>
<dbReference type="PANTHER" id="PTHR16717:SF8">
    <property type="entry name" value="CYTOCHROME C OXIDASE SUBUNIT 8A"/>
    <property type="match status" value="1"/>
</dbReference>
<dbReference type="GO" id="GO:0045277">
    <property type="term" value="C:respiratory chain complex IV"/>
    <property type="evidence" value="ECO:0007669"/>
    <property type="project" value="InterPro"/>
</dbReference>
<name>A0A8C4H6E7_DICLA</name>
<keyword evidence="4" id="KW-0812">Transmembrane</keyword>
<evidence type="ECO:0000256" key="8">
    <source>
        <dbReference type="ARBA" id="ARBA00023128"/>
    </source>
</evidence>
<keyword evidence="9" id="KW-0472">Membrane</keyword>
<sequence>MAMKREKNMESVFGLSLLGYCRNMTVQHGGLHGKHNKSYLEVALCDWLLISGEEKKRSDIASISCSHHQQLISRVTSPAIIPHSNMPLLLRTIAGRAVPALRGHTVSQRASVYTRPAKEKIGPVETAIGLGMFSLAILGPSGWILAHLEDYKKKE</sequence>
<evidence type="ECO:0000256" key="9">
    <source>
        <dbReference type="ARBA" id="ARBA00023136"/>
    </source>
</evidence>
<evidence type="ECO:0000256" key="7">
    <source>
        <dbReference type="ARBA" id="ARBA00022989"/>
    </source>
</evidence>
<dbReference type="UniPathway" id="UPA00705"/>
<evidence type="ECO:0000256" key="2">
    <source>
        <dbReference type="ARBA" id="ARBA00004673"/>
    </source>
</evidence>
<accession>A0A8C4H6E7</accession>
<dbReference type="Ensembl" id="ENSDLAT00005040486.2">
    <property type="protein sequence ID" value="ENSDLAP00005037928.2"/>
    <property type="gene ID" value="ENSDLAG00005016924.2"/>
</dbReference>
<dbReference type="InterPro" id="IPR003205">
    <property type="entry name" value="Cyt_c_oxidase_su8"/>
</dbReference>
<protein>
    <recommendedName>
        <fullName evidence="12">Cytochrome c oxidase subunit 8A, mitochondrial</fullName>
    </recommendedName>
</protein>
<proteinExistence type="inferred from homology"/>
<dbReference type="Gene3D" id="4.10.81.10">
    <property type="entry name" value="Cytochrome c oxidase, subunit 8"/>
    <property type="match status" value="1"/>
</dbReference>
<evidence type="ECO:0000256" key="3">
    <source>
        <dbReference type="ARBA" id="ARBA00010117"/>
    </source>
</evidence>
<evidence type="ECO:0000313" key="11">
    <source>
        <dbReference type="Proteomes" id="UP000694389"/>
    </source>
</evidence>
<evidence type="ECO:0000256" key="1">
    <source>
        <dbReference type="ARBA" id="ARBA00004434"/>
    </source>
</evidence>
<reference evidence="10" key="1">
    <citation type="submission" date="2025-08" db="UniProtKB">
        <authorList>
            <consortium name="Ensembl"/>
        </authorList>
    </citation>
    <scope>IDENTIFICATION</scope>
</reference>
<dbReference type="SUPFAM" id="SSF81431">
    <property type="entry name" value="Mitochondrial cytochrome c oxidase subunit VIIIb (aka IX)"/>
    <property type="match status" value="1"/>
</dbReference>
<dbReference type="InterPro" id="IPR036548">
    <property type="entry name" value="Cyt_c_oxidase_su8_sf"/>
</dbReference>
<evidence type="ECO:0000256" key="4">
    <source>
        <dbReference type="ARBA" id="ARBA00022692"/>
    </source>
</evidence>
<dbReference type="AlphaFoldDB" id="A0A8C4H6E7"/>
<evidence type="ECO:0000313" key="10">
    <source>
        <dbReference type="Ensembl" id="ENSDLAP00005037928.2"/>
    </source>
</evidence>
<dbReference type="PANTHER" id="PTHR16717">
    <property type="entry name" value="CYTOCHROME C OXIDASE POLYPEPTIDE VIII"/>
    <property type="match status" value="1"/>
</dbReference>
<dbReference type="GeneTree" id="ENSGT01130000278384"/>
<keyword evidence="7" id="KW-1133">Transmembrane helix</keyword>
<dbReference type="GO" id="GO:0005743">
    <property type="term" value="C:mitochondrial inner membrane"/>
    <property type="evidence" value="ECO:0007669"/>
    <property type="project" value="UniProtKB-SubCell"/>
</dbReference>
<comment type="subcellular location">
    <subcellularLocation>
        <location evidence="1">Mitochondrion inner membrane</location>
        <topology evidence="1">Single-pass membrane protein</topology>
    </subcellularLocation>
</comment>
<reference evidence="10" key="2">
    <citation type="submission" date="2025-09" db="UniProtKB">
        <authorList>
            <consortium name="Ensembl"/>
        </authorList>
    </citation>
    <scope>IDENTIFICATION</scope>
</reference>
<keyword evidence="11" id="KW-1185">Reference proteome</keyword>
<evidence type="ECO:0000256" key="6">
    <source>
        <dbReference type="ARBA" id="ARBA00022946"/>
    </source>
</evidence>
<evidence type="ECO:0008006" key="12">
    <source>
        <dbReference type="Google" id="ProtNLM"/>
    </source>
</evidence>
<dbReference type="Pfam" id="PF02285">
    <property type="entry name" value="COX8"/>
    <property type="match status" value="1"/>
</dbReference>
<organism evidence="10 11">
    <name type="scientific">Dicentrarchus labrax</name>
    <name type="common">European seabass</name>
    <name type="synonym">Morone labrax</name>
    <dbReference type="NCBI Taxonomy" id="13489"/>
    <lineage>
        <taxon>Eukaryota</taxon>
        <taxon>Metazoa</taxon>
        <taxon>Chordata</taxon>
        <taxon>Craniata</taxon>
        <taxon>Vertebrata</taxon>
        <taxon>Euteleostomi</taxon>
        <taxon>Actinopterygii</taxon>
        <taxon>Neopterygii</taxon>
        <taxon>Teleostei</taxon>
        <taxon>Neoteleostei</taxon>
        <taxon>Acanthomorphata</taxon>
        <taxon>Eupercaria</taxon>
        <taxon>Moronidae</taxon>
        <taxon>Dicentrarchus</taxon>
    </lineage>
</organism>
<comment type="similarity">
    <text evidence="3">Belongs to the cytochrome c oxidase VIII family.</text>
</comment>